<comment type="caution">
    <text evidence="2">The sequence shown here is derived from an EMBL/GenBank/DDBJ whole genome shotgun (WGS) entry which is preliminary data.</text>
</comment>
<evidence type="ECO:0008006" key="4">
    <source>
        <dbReference type="Google" id="ProtNLM"/>
    </source>
</evidence>
<feature type="region of interest" description="Disordered" evidence="1">
    <location>
        <begin position="442"/>
        <end position="461"/>
    </location>
</feature>
<organism evidence="2 3">
    <name type="scientific">Thelonectria olida</name>
    <dbReference type="NCBI Taxonomy" id="1576542"/>
    <lineage>
        <taxon>Eukaryota</taxon>
        <taxon>Fungi</taxon>
        <taxon>Dikarya</taxon>
        <taxon>Ascomycota</taxon>
        <taxon>Pezizomycotina</taxon>
        <taxon>Sordariomycetes</taxon>
        <taxon>Hypocreomycetidae</taxon>
        <taxon>Hypocreales</taxon>
        <taxon>Nectriaceae</taxon>
        <taxon>Thelonectria</taxon>
    </lineage>
</organism>
<evidence type="ECO:0000313" key="2">
    <source>
        <dbReference type="EMBL" id="KAH6890664.1"/>
    </source>
</evidence>
<name>A0A9P9AMT1_9HYPO</name>
<dbReference type="PANTHER" id="PTHR31904:SF1">
    <property type="entry name" value="BYPASS OF STOP CODON PROTEIN 5-RELATED"/>
    <property type="match status" value="1"/>
</dbReference>
<evidence type="ECO:0000313" key="3">
    <source>
        <dbReference type="Proteomes" id="UP000777438"/>
    </source>
</evidence>
<proteinExistence type="predicted"/>
<accession>A0A9P9AMT1</accession>
<sequence>MSPKTSGGSWAGLTGFRSEKDVNIDIAIDHHFTSKVYTTGDTIAGAITINTRKEFRFDSVEVCFTGTTTSSIDVVHPHAAPMHHTFLELSLPIEDGCLPDSQAFEVGETCSIPFTFVVPSRLPSGSCHHLCGPELKEKHSLLPPSMGTWEGNDQSPETARVEYAVKVQVAQYQLRNGKHRVVSAQETVNVVPYRPGEGALQIMSNVEKYRLVQGKTIRQGVLSPAKGYLEVSGAQPEPVILSPDSLSTSSFSAHLHLSFTPTSATISPPNISSIKARIISETYFSLTPINCIPNLRSLDESQAWPIMSYSTTHDLALANIPKPIWEQASLLGNSTKSSLGCHGSTSQSKTRIPGVRKRSSREDSIRHVASLSLPLTLPTSKKNFFLSSFHSCFLSRTYTLHLTLAEGPFSTAIYLALPLQVVTSNSTGVEVGELPPYNADVLQRETPNEDPPSYGQTAARV</sequence>
<keyword evidence="3" id="KW-1185">Reference proteome</keyword>
<dbReference type="EMBL" id="JAGPYM010000009">
    <property type="protein sequence ID" value="KAH6890664.1"/>
    <property type="molecule type" value="Genomic_DNA"/>
</dbReference>
<dbReference type="InterPro" id="IPR039634">
    <property type="entry name" value="Bul1-like"/>
</dbReference>
<gene>
    <name evidence="2" type="ORF">B0T10DRAFT_548166</name>
</gene>
<dbReference type="Proteomes" id="UP000777438">
    <property type="component" value="Unassembled WGS sequence"/>
</dbReference>
<reference evidence="2 3" key="1">
    <citation type="journal article" date="2021" name="Nat. Commun.">
        <title>Genetic determinants of endophytism in the Arabidopsis root mycobiome.</title>
        <authorList>
            <person name="Mesny F."/>
            <person name="Miyauchi S."/>
            <person name="Thiergart T."/>
            <person name="Pickel B."/>
            <person name="Atanasova L."/>
            <person name="Karlsson M."/>
            <person name="Huettel B."/>
            <person name="Barry K.W."/>
            <person name="Haridas S."/>
            <person name="Chen C."/>
            <person name="Bauer D."/>
            <person name="Andreopoulos W."/>
            <person name="Pangilinan J."/>
            <person name="LaButti K."/>
            <person name="Riley R."/>
            <person name="Lipzen A."/>
            <person name="Clum A."/>
            <person name="Drula E."/>
            <person name="Henrissat B."/>
            <person name="Kohler A."/>
            <person name="Grigoriev I.V."/>
            <person name="Martin F.M."/>
            <person name="Hacquard S."/>
        </authorList>
    </citation>
    <scope>NUCLEOTIDE SEQUENCE [LARGE SCALE GENOMIC DNA]</scope>
    <source>
        <strain evidence="2 3">MPI-CAGE-CH-0241</strain>
    </source>
</reference>
<dbReference type="AlphaFoldDB" id="A0A9P9AMT1"/>
<evidence type="ECO:0000256" key="1">
    <source>
        <dbReference type="SAM" id="MobiDB-lite"/>
    </source>
</evidence>
<dbReference type="OrthoDB" id="2283785at2759"/>
<dbReference type="InterPro" id="IPR014752">
    <property type="entry name" value="Arrestin-like_C"/>
</dbReference>
<feature type="region of interest" description="Disordered" evidence="1">
    <location>
        <begin position="337"/>
        <end position="361"/>
    </location>
</feature>
<feature type="compositionally biased region" description="Polar residues" evidence="1">
    <location>
        <begin position="337"/>
        <end position="350"/>
    </location>
</feature>
<dbReference type="PANTHER" id="PTHR31904">
    <property type="entry name" value="BYPASS OF STOP CODON PROTEIN 5-RELATED"/>
    <property type="match status" value="1"/>
</dbReference>
<dbReference type="Gene3D" id="2.60.40.640">
    <property type="match status" value="1"/>
</dbReference>
<protein>
    <recommendedName>
        <fullName evidence="4">Arrestin-like N-terminal domain-containing protein</fullName>
    </recommendedName>
</protein>